<keyword evidence="4" id="KW-1185">Reference proteome</keyword>
<organism evidence="3 4">
    <name type="scientific">Gracilibacillus boraciitolerans JCM 21714</name>
    <dbReference type="NCBI Taxonomy" id="1298598"/>
    <lineage>
        <taxon>Bacteria</taxon>
        <taxon>Bacillati</taxon>
        <taxon>Bacillota</taxon>
        <taxon>Bacilli</taxon>
        <taxon>Bacillales</taxon>
        <taxon>Bacillaceae</taxon>
        <taxon>Gracilibacillus</taxon>
    </lineage>
</organism>
<dbReference type="eggNOG" id="COG1554">
    <property type="taxonomic scope" value="Bacteria"/>
</dbReference>
<dbReference type="Gene3D" id="1.50.10.10">
    <property type="match status" value="1"/>
</dbReference>
<feature type="domain" description="Glycosyl hydrolase family 95 catalytic" evidence="2">
    <location>
        <begin position="1"/>
        <end position="163"/>
    </location>
</feature>
<dbReference type="GO" id="GO:0005975">
    <property type="term" value="P:carbohydrate metabolic process"/>
    <property type="evidence" value="ECO:0007669"/>
    <property type="project" value="InterPro"/>
</dbReference>
<dbReference type="PANTHER" id="PTHR31084">
    <property type="entry name" value="ALPHA-L-FUCOSIDASE 2"/>
    <property type="match status" value="1"/>
</dbReference>
<name>W4VNK4_9BACI</name>
<dbReference type="InterPro" id="IPR008928">
    <property type="entry name" value="6-hairpin_glycosidase_sf"/>
</dbReference>
<dbReference type="AlphaFoldDB" id="W4VNK4"/>
<dbReference type="Proteomes" id="UP000019102">
    <property type="component" value="Unassembled WGS sequence"/>
</dbReference>
<dbReference type="InterPro" id="IPR012341">
    <property type="entry name" value="6hp_glycosidase-like_sf"/>
</dbReference>
<proteinExistence type="predicted"/>
<evidence type="ECO:0008006" key="5">
    <source>
        <dbReference type="Google" id="ProtNLM"/>
    </source>
</evidence>
<evidence type="ECO:0000313" key="3">
    <source>
        <dbReference type="EMBL" id="GAE94354.1"/>
    </source>
</evidence>
<dbReference type="STRING" id="1298598.JCM21714_3505"/>
<gene>
    <name evidence="3" type="ORF">JCM21714_3505</name>
</gene>
<accession>W4VNK4</accession>
<reference evidence="3 4" key="1">
    <citation type="journal article" date="2014" name="Genome Announc.">
        <title>Draft Genome Sequence of the Boron-Tolerant and Moderately Halotolerant Bacterium Gracilibacillus boraciitolerans JCM 21714T.</title>
        <authorList>
            <person name="Ahmed I."/>
            <person name="Oshima K."/>
            <person name="Suda W."/>
            <person name="Kitamura K."/>
            <person name="Iida T."/>
            <person name="Ohmori Y."/>
            <person name="Fujiwara T."/>
            <person name="Hattori M."/>
            <person name="Ohkuma M."/>
        </authorList>
    </citation>
    <scope>NUCLEOTIDE SEQUENCE [LARGE SCALE GENOMIC DNA]</scope>
    <source>
        <strain evidence="3 4">JCM 21714</strain>
    </source>
</reference>
<evidence type="ECO:0000313" key="4">
    <source>
        <dbReference type="Proteomes" id="UP000019102"/>
    </source>
</evidence>
<evidence type="ECO:0000259" key="1">
    <source>
        <dbReference type="Pfam" id="PF21307"/>
    </source>
</evidence>
<dbReference type="SUPFAM" id="SSF48208">
    <property type="entry name" value="Six-hairpin glycosidases"/>
    <property type="match status" value="1"/>
</dbReference>
<dbReference type="EMBL" id="BAVS01000023">
    <property type="protein sequence ID" value="GAE94354.1"/>
    <property type="molecule type" value="Genomic_DNA"/>
</dbReference>
<dbReference type="InterPro" id="IPR049053">
    <property type="entry name" value="AFCA-like_C"/>
</dbReference>
<dbReference type="InterPro" id="IPR054363">
    <property type="entry name" value="GH95_cat"/>
</dbReference>
<dbReference type="PANTHER" id="PTHR31084:SF0">
    <property type="entry name" value="ALPHA-L-FUCOSIDASE 2"/>
    <property type="match status" value="1"/>
</dbReference>
<sequence>MDSQIIFELFSSCISASEILDVDQAYRNQLLKLRGKLPKLKIGRYGQIQEWLEDYEEEEPGHRHISHLFALYPGKQLSLSATPNLVKAAKVTLERRLQSGGGHTGWSRAWIINMWARLEEGELAYQHILELLKSSTLPNLFDNHPPFQIDGNFGGTAGIAELLLQSHTGELHLLPALPNEWTTGKVSGLKARGGFEVDLSWEMGELKEVVIHSLEGGENCEVLYNNERIDFETTAGHTYPLVFNKE</sequence>
<comment type="caution">
    <text evidence="3">The sequence shown here is derived from an EMBL/GenBank/DDBJ whole genome shotgun (WGS) entry which is preliminary data.</text>
</comment>
<protein>
    <recommendedName>
        <fullName evidence="5">Large secreted protein</fullName>
    </recommendedName>
</protein>
<evidence type="ECO:0000259" key="2">
    <source>
        <dbReference type="Pfam" id="PF22124"/>
    </source>
</evidence>
<dbReference type="Pfam" id="PF22124">
    <property type="entry name" value="Glyco_hydro_95_cat"/>
    <property type="match status" value="1"/>
</dbReference>
<dbReference type="GO" id="GO:0004560">
    <property type="term" value="F:alpha-L-fucosidase activity"/>
    <property type="evidence" value="ECO:0007669"/>
    <property type="project" value="TreeGrafter"/>
</dbReference>
<feature type="domain" description="Alpha fucosidase A-like C-terminal" evidence="1">
    <location>
        <begin position="165"/>
        <end position="228"/>
    </location>
</feature>
<dbReference type="Pfam" id="PF21307">
    <property type="entry name" value="Glyco_hydro_95_C"/>
    <property type="match status" value="1"/>
</dbReference>